<proteinExistence type="predicted"/>
<feature type="region of interest" description="Disordered" evidence="1">
    <location>
        <begin position="7"/>
        <end position="33"/>
    </location>
</feature>
<dbReference type="Proteomes" id="UP000314294">
    <property type="component" value="Unassembled WGS sequence"/>
</dbReference>
<evidence type="ECO:0000313" key="3">
    <source>
        <dbReference type="Proteomes" id="UP000314294"/>
    </source>
</evidence>
<accession>A0A4Z2HWT9</accession>
<gene>
    <name evidence="2" type="ORF">EYF80_020318</name>
</gene>
<comment type="caution">
    <text evidence="2">The sequence shown here is derived from an EMBL/GenBank/DDBJ whole genome shotgun (WGS) entry which is preliminary data.</text>
</comment>
<protein>
    <submittedName>
        <fullName evidence="2">Uncharacterized protein</fullName>
    </submittedName>
</protein>
<dbReference type="AlphaFoldDB" id="A0A4Z2HWT9"/>
<evidence type="ECO:0000256" key="1">
    <source>
        <dbReference type="SAM" id="MobiDB-lite"/>
    </source>
</evidence>
<reference evidence="2 3" key="1">
    <citation type="submission" date="2019-03" db="EMBL/GenBank/DDBJ databases">
        <title>First draft genome of Liparis tanakae, snailfish: a comprehensive survey of snailfish specific genes.</title>
        <authorList>
            <person name="Kim W."/>
            <person name="Song I."/>
            <person name="Jeong J.-H."/>
            <person name="Kim D."/>
            <person name="Kim S."/>
            <person name="Ryu S."/>
            <person name="Song J.Y."/>
            <person name="Lee S.K."/>
        </authorList>
    </citation>
    <scope>NUCLEOTIDE SEQUENCE [LARGE SCALE GENOMIC DNA]</scope>
    <source>
        <tissue evidence="2">Muscle</tissue>
    </source>
</reference>
<name>A0A4Z2HWT9_9TELE</name>
<organism evidence="2 3">
    <name type="scientific">Liparis tanakae</name>
    <name type="common">Tanaka's snailfish</name>
    <dbReference type="NCBI Taxonomy" id="230148"/>
    <lineage>
        <taxon>Eukaryota</taxon>
        <taxon>Metazoa</taxon>
        <taxon>Chordata</taxon>
        <taxon>Craniata</taxon>
        <taxon>Vertebrata</taxon>
        <taxon>Euteleostomi</taxon>
        <taxon>Actinopterygii</taxon>
        <taxon>Neopterygii</taxon>
        <taxon>Teleostei</taxon>
        <taxon>Neoteleostei</taxon>
        <taxon>Acanthomorphata</taxon>
        <taxon>Eupercaria</taxon>
        <taxon>Perciformes</taxon>
        <taxon>Cottioidei</taxon>
        <taxon>Cottales</taxon>
        <taxon>Liparidae</taxon>
        <taxon>Liparis</taxon>
    </lineage>
</organism>
<evidence type="ECO:0000313" key="2">
    <source>
        <dbReference type="EMBL" id="TNN69484.1"/>
    </source>
</evidence>
<sequence length="125" mass="13837">MMSVIFRSLSSSRCGSPLGRHYTSADPEPGGAKGRLVHPRHLVQAHDAVDWWGDEESGVVDNAEVGLVFELAGLLELGVCALLLDQLFYKGLVRGLGEPALFIQQSQHSWGVCLMEYQHHKLQRQ</sequence>
<dbReference type="EMBL" id="SRLO01000175">
    <property type="protein sequence ID" value="TNN69484.1"/>
    <property type="molecule type" value="Genomic_DNA"/>
</dbReference>
<keyword evidence="3" id="KW-1185">Reference proteome</keyword>